<dbReference type="InterPro" id="IPR016431">
    <property type="entry name" value="Pyrv-formate_lyase-activ_prd"/>
</dbReference>
<name>A0A7G1G5K1_9BACT</name>
<organism evidence="7 8">
    <name type="scientific">Tepiditoga spiralis</name>
    <dbReference type="NCBI Taxonomy" id="2108365"/>
    <lineage>
        <taxon>Bacteria</taxon>
        <taxon>Thermotogati</taxon>
        <taxon>Thermotogota</taxon>
        <taxon>Thermotogae</taxon>
        <taxon>Petrotogales</taxon>
        <taxon>Petrotogaceae</taxon>
        <taxon>Tepiditoga</taxon>
    </lineage>
</organism>
<dbReference type="InterPro" id="IPR040085">
    <property type="entry name" value="MJ0674-like"/>
</dbReference>
<protein>
    <submittedName>
        <fullName evidence="7">Pyruvate formate lyase activating enzyme</fullName>
    </submittedName>
</protein>
<evidence type="ECO:0000259" key="6">
    <source>
        <dbReference type="Pfam" id="PF04055"/>
    </source>
</evidence>
<keyword evidence="8" id="KW-1185">Reference proteome</keyword>
<dbReference type="GO" id="GO:0051536">
    <property type="term" value="F:iron-sulfur cluster binding"/>
    <property type="evidence" value="ECO:0007669"/>
    <property type="project" value="UniProtKB-KW"/>
</dbReference>
<dbReference type="KEGG" id="ocy:OSSY52_15360"/>
<keyword evidence="2 5" id="KW-0479">Metal-binding</keyword>
<evidence type="ECO:0000256" key="1">
    <source>
        <dbReference type="ARBA" id="ARBA00022691"/>
    </source>
</evidence>
<sequence>MPFEPSYIKLYKNGELHKRRDELYKKLTECDLCPINCKVNRKNNIGFCLANDKIKISEYVLYPGEEPPLTGSTGAGGVFFSGCNMKCIYCQNFKFSQEGNGKYISVKKLKEIFLELQNEKKASNLDLITATPYLPFIFDALIMAIEEGFKLPIVWNTSSYEKQDTLKYLKDVVDIYLADIRYTSNIIGKKYSKVDNYWTNSKKSLIEMYNQISNDFIIENNILKRGIILRILVLPNNIRQAKEALKFIKYDLSEDLHISLMDQYVPVYKARETKELSRFLKREEYDEVVELMKNLELKNGWIQHHKLLGD</sequence>
<keyword evidence="7" id="KW-0670">Pyruvate</keyword>
<feature type="binding site" evidence="5">
    <location>
        <position position="87"/>
    </location>
    <ligand>
        <name>[4Fe-4S] cluster</name>
        <dbReference type="ChEBI" id="CHEBI:49883"/>
        <note>4Fe-4S-S-AdoMet</note>
    </ligand>
</feature>
<dbReference type="RefSeq" id="WP_190613904.1">
    <property type="nucleotide sequence ID" value="NZ_AP018712.1"/>
</dbReference>
<dbReference type="PANTHER" id="PTHR43075">
    <property type="entry name" value="FORMATE LYASE ACTIVATING ENZYME, PUTATIVE (AFU_ORTHOLOGUE AFUA_2G15630)-RELATED"/>
    <property type="match status" value="1"/>
</dbReference>
<dbReference type="InterPro" id="IPR007197">
    <property type="entry name" value="rSAM"/>
</dbReference>
<proteinExistence type="predicted"/>
<evidence type="ECO:0000256" key="2">
    <source>
        <dbReference type="ARBA" id="ARBA00022723"/>
    </source>
</evidence>
<dbReference type="PANTHER" id="PTHR43075:SF1">
    <property type="entry name" value="FORMATE LYASE ACTIVATING ENZYME, PUTATIVE (AFU_ORTHOLOGUE AFUA_2G15630)-RELATED"/>
    <property type="match status" value="1"/>
</dbReference>
<keyword evidence="4 5" id="KW-0411">Iron-sulfur</keyword>
<dbReference type="InParanoid" id="A0A7G1G5K1"/>
<keyword evidence="3 5" id="KW-0408">Iron</keyword>
<dbReference type="SFLD" id="SFLDG01099">
    <property type="entry name" value="Uncharacterised_Radical_SAM_Su"/>
    <property type="match status" value="1"/>
</dbReference>
<feature type="domain" description="Radical SAM core" evidence="6">
    <location>
        <begin position="79"/>
        <end position="186"/>
    </location>
</feature>
<gene>
    <name evidence="7" type="ORF">OSSY52_15360</name>
</gene>
<dbReference type="GO" id="GO:0016829">
    <property type="term" value="F:lyase activity"/>
    <property type="evidence" value="ECO:0007669"/>
    <property type="project" value="UniProtKB-KW"/>
</dbReference>
<keyword evidence="7" id="KW-0456">Lyase</keyword>
<dbReference type="Proteomes" id="UP000516361">
    <property type="component" value="Chromosome"/>
</dbReference>
<dbReference type="EMBL" id="AP018712">
    <property type="protein sequence ID" value="BBE31395.1"/>
    <property type="molecule type" value="Genomic_DNA"/>
</dbReference>
<reference evidence="7 8" key="1">
    <citation type="submission" date="2018-06" db="EMBL/GenBank/DDBJ databases">
        <title>Genome sequencing of Oceanotoga sp. sy52.</title>
        <authorList>
            <person name="Mori K."/>
        </authorList>
    </citation>
    <scope>NUCLEOTIDE SEQUENCE [LARGE SCALE GENOMIC DNA]</scope>
    <source>
        <strain evidence="8">sy52</strain>
    </source>
</reference>
<dbReference type="CDD" id="cd01335">
    <property type="entry name" value="Radical_SAM"/>
    <property type="match status" value="1"/>
</dbReference>
<comment type="cofactor">
    <cofactor evidence="5">
        <name>[4Fe-4S] cluster</name>
        <dbReference type="ChEBI" id="CHEBI:49883"/>
    </cofactor>
    <text evidence="5">Binds 1 [4Fe-4S] cluster. The cluster is coordinated with 3 cysteines and an exchangeable S-adenosyl-L-methionine.</text>
</comment>
<feature type="binding site" evidence="5">
    <location>
        <position position="83"/>
    </location>
    <ligand>
        <name>[4Fe-4S] cluster</name>
        <dbReference type="ChEBI" id="CHEBI:49883"/>
        <note>4Fe-4S-S-AdoMet</note>
    </ligand>
</feature>
<dbReference type="InterPro" id="IPR058240">
    <property type="entry name" value="rSAM_sf"/>
</dbReference>
<dbReference type="PIRSF" id="PIRSF004869">
    <property type="entry name" value="PflX_prd"/>
    <property type="match status" value="1"/>
</dbReference>
<dbReference type="SUPFAM" id="SSF102114">
    <property type="entry name" value="Radical SAM enzymes"/>
    <property type="match status" value="1"/>
</dbReference>
<dbReference type="AlphaFoldDB" id="A0A7G1G5K1"/>
<evidence type="ECO:0000313" key="8">
    <source>
        <dbReference type="Proteomes" id="UP000516361"/>
    </source>
</evidence>
<feature type="binding site" evidence="5">
    <location>
        <position position="90"/>
    </location>
    <ligand>
        <name>[4Fe-4S] cluster</name>
        <dbReference type="ChEBI" id="CHEBI:49883"/>
        <note>4Fe-4S-S-AdoMet</note>
    </ligand>
</feature>
<dbReference type="GO" id="GO:0046872">
    <property type="term" value="F:metal ion binding"/>
    <property type="evidence" value="ECO:0007669"/>
    <property type="project" value="UniProtKB-KW"/>
</dbReference>
<evidence type="ECO:0000256" key="3">
    <source>
        <dbReference type="ARBA" id="ARBA00023004"/>
    </source>
</evidence>
<evidence type="ECO:0000256" key="5">
    <source>
        <dbReference type="PIRSR" id="PIRSR004869-50"/>
    </source>
</evidence>
<evidence type="ECO:0000313" key="7">
    <source>
        <dbReference type="EMBL" id="BBE31395.1"/>
    </source>
</evidence>
<accession>A0A7G1G5K1</accession>
<dbReference type="Pfam" id="PF04055">
    <property type="entry name" value="Radical_SAM"/>
    <property type="match status" value="1"/>
</dbReference>
<dbReference type="InterPro" id="IPR013785">
    <property type="entry name" value="Aldolase_TIM"/>
</dbReference>
<dbReference type="Gene3D" id="3.20.20.70">
    <property type="entry name" value="Aldolase class I"/>
    <property type="match status" value="1"/>
</dbReference>
<evidence type="ECO:0000256" key="4">
    <source>
        <dbReference type="ARBA" id="ARBA00023014"/>
    </source>
</evidence>
<dbReference type="SFLD" id="SFLDS00029">
    <property type="entry name" value="Radical_SAM"/>
    <property type="match status" value="1"/>
</dbReference>
<keyword evidence="1 5" id="KW-0949">S-adenosyl-L-methionine</keyword>